<sequence length="59" mass="6284">MGKIVNTCPANEDPSQGGMRQSRISYDQQKDGSLQSALLSCVLGDASQLSRMHSRGGES</sequence>
<comment type="caution">
    <text evidence="2">The sequence shown here is derived from an EMBL/GenBank/DDBJ whole genome shotgun (WGS) entry which is preliminary data.</text>
</comment>
<name>V7HUX3_9GAMM</name>
<protein>
    <submittedName>
        <fullName evidence="2">Uncharacterized protein</fullName>
    </submittedName>
</protein>
<reference evidence="2 3" key="1">
    <citation type="journal article" date="2007" name="Proc. Natl. Acad. Sci. U.S.A.">
        <title>Characterization of a marine gammaproteobacterium capable of aerobic anoxygenic photosynthesis.</title>
        <authorList>
            <person name="Fuchs B.M."/>
            <person name="Spring S."/>
            <person name="Teeling H."/>
            <person name="Quast C."/>
            <person name="Wulf J."/>
            <person name="Schattenhofer M."/>
            <person name="Yan S."/>
            <person name="Ferriera S."/>
            <person name="Johnson J."/>
            <person name="Glockner F.O."/>
            <person name="Amann R."/>
        </authorList>
    </citation>
    <scope>NUCLEOTIDE SEQUENCE [LARGE SCALE GENOMIC DNA]</scope>
    <source>
        <strain evidence="2">KT71</strain>
    </source>
</reference>
<gene>
    <name evidence="2" type="ORF">KT71_003399</name>
</gene>
<dbReference type="EMBL" id="AAOA02000003">
    <property type="protein sequence ID" value="ESZ89369.1"/>
    <property type="molecule type" value="Genomic_DNA"/>
</dbReference>
<reference evidence="2 3" key="2">
    <citation type="journal article" date="2009" name="PLoS ONE">
        <title>The photosynthetic apparatus and its regulation in the aerobic gammaproteobacterium Congregibacter litoralis gen. nov., sp. nov.</title>
        <authorList>
            <person name="Spring S."/>
            <person name="Lunsdorf H."/>
            <person name="Fuchs B.M."/>
            <person name="Tindall B.J."/>
        </authorList>
    </citation>
    <scope>NUCLEOTIDE SEQUENCE [LARGE SCALE GENOMIC DNA]</scope>
    <source>
        <strain evidence="2">KT71</strain>
    </source>
</reference>
<proteinExistence type="predicted"/>
<keyword evidence="3" id="KW-1185">Reference proteome</keyword>
<feature type="region of interest" description="Disordered" evidence="1">
    <location>
        <begin position="1"/>
        <end position="29"/>
    </location>
</feature>
<accession>V7HUX3</accession>
<dbReference type="HOGENOM" id="CLU_2952492_0_0_6"/>
<organism evidence="2 3">
    <name type="scientific">Congregibacter litoralis KT71</name>
    <dbReference type="NCBI Taxonomy" id="314285"/>
    <lineage>
        <taxon>Bacteria</taxon>
        <taxon>Pseudomonadati</taxon>
        <taxon>Pseudomonadota</taxon>
        <taxon>Gammaproteobacteria</taxon>
        <taxon>Cellvibrionales</taxon>
        <taxon>Halieaceae</taxon>
        <taxon>Congregibacter</taxon>
    </lineage>
</organism>
<dbReference type="AlphaFoldDB" id="V7HUX3"/>
<dbReference type="Proteomes" id="UP000019205">
    <property type="component" value="Chromosome"/>
</dbReference>
<feature type="compositionally biased region" description="Polar residues" evidence="1">
    <location>
        <begin position="18"/>
        <end position="29"/>
    </location>
</feature>
<evidence type="ECO:0000313" key="2">
    <source>
        <dbReference type="EMBL" id="ESZ89369.1"/>
    </source>
</evidence>
<evidence type="ECO:0000313" key="3">
    <source>
        <dbReference type="Proteomes" id="UP000019205"/>
    </source>
</evidence>
<evidence type="ECO:0000256" key="1">
    <source>
        <dbReference type="SAM" id="MobiDB-lite"/>
    </source>
</evidence>